<reference evidence="4" key="1">
    <citation type="submission" date="2018-05" db="EMBL/GenBank/DDBJ databases">
        <authorList>
            <person name="Lanie J.A."/>
            <person name="Ng W.-L."/>
            <person name="Kazmierczak K.M."/>
            <person name="Andrzejewski T.M."/>
            <person name="Davidsen T.M."/>
            <person name="Wayne K.J."/>
            <person name="Tettelin H."/>
            <person name="Glass J.I."/>
            <person name="Rusch D."/>
            <person name="Podicherti R."/>
            <person name="Tsui H.-C.T."/>
            <person name="Winkler M.E."/>
        </authorList>
    </citation>
    <scope>NUCLEOTIDE SEQUENCE</scope>
</reference>
<dbReference type="InterPro" id="IPR050134">
    <property type="entry name" value="NAD-dep_sirtuin_deacylases"/>
</dbReference>
<dbReference type="Pfam" id="PF02146">
    <property type="entry name" value="SIR2"/>
    <property type="match status" value="1"/>
</dbReference>
<gene>
    <name evidence="4" type="ORF">METZ01_LOCUS282309</name>
</gene>
<dbReference type="GO" id="GO:0017136">
    <property type="term" value="F:histone deacetylase activity, NAD-dependent"/>
    <property type="evidence" value="ECO:0007669"/>
    <property type="project" value="TreeGrafter"/>
</dbReference>
<keyword evidence="2" id="KW-0520">NAD</keyword>
<dbReference type="InterPro" id="IPR003000">
    <property type="entry name" value="Sirtuin"/>
</dbReference>
<keyword evidence="1" id="KW-0808">Transferase</keyword>
<dbReference type="SUPFAM" id="SSF52467">
    <property type="entry name" value="DHS-like NAD/FAD-binding domain"/>
    <property type="match status" value="1"/>
</dbReference>
<proteinExistence type="predicted"/>
<evidence type="ECO:0000313" key="4">
    <source>
        <dbReference type="EMBL" id="SVC29455.1"/>
    </source>
</evidence>
<dbReference type="InterPro" id="IPR026590">
    <property type="entry name" value="Ssirtuin_cat_dom"/>
</dbReference>
<dbReference type="InterPro" id="IPR026591">
    <property type="entry name" value="Sirtuin_cat_small_dom_sf"/>
</dbReference>
<dbReference type="PROSITE" id="PS50305">
    <property type="entry name" value="SIRTUIN"/>
    <property type="match status" value="1"/>
</dbReference>
<dbReference type="PANTHER" id="PTHR11085:SF10">
    <property type="entry name" value="NAD-DEPENDENT PROTEIN DEACYLASE SIRTUIN-5, MITOCHONDRIAL-RELATED"/>
    <property type="match status" value="1"/>
</dbReference>
<sequence>MSPLSCDLEPLLNQAAQALRGADGLYIGVGAGMGVDSGLPDFRGKEGFWNAYPPVAQLGLSFSEMADPSWFDRDPEFAWGFYGHRLNLYRATKPHEGFDILRRWGEAMPGGAFVFTSNVDGHFQKAGFDVTQVNEHHGSINHLQCVENCGQEIWPAMNFEVEVDESTLRAASPLPSCPACGQLARPNILMFGDWCWDPSRSDKQKIRHDKWLRKQEEGKMILIEIGAGMDIPSVRYQCEALLLDKRGKLIRINIRDSEVPAGNISLPIGGLEALRQIDAILDDLR</sequence>
<protein>
    <recommendedName>
        <fullName evidence="3">Deacetylase sirtuin-type domain-containing protein</fullName>
    </recommendedName>
</protein>
<dbReference type="InterPro" id="IPR029035">
    <property type="entry name" value="DHS-like_NAD/FAD-binding_dom"/>
</dbReference>
<accession>A0A382L0Z3</accession>
<dbReference type="Gene3D" id="3.40.50.1220">
    <property type="entry name" value="TPP-binding domain"/>
    <property type="match status" value="1"/>
</dbReference>
<evidence type="ECO:0000259" key="3">
    <source>
        <dbReference type="PROSITE" id="PS50305"/>
    </source>
</evidence>
<dbReference type="EMBL" id="UINC01083599">
    <property type="protein sequence ID" value="SVC29455.1"/>
    <property type="molecule type" value="Genomic_DNA"/>
</dbReference>
<name>A0A382L0Z3_9ZZZZ</name>
<dbReference type="PANTHER" id="PTHR11085">
    <property type="entry name" value="NAD-DEPENDENT PROTEIN DEACYLASE SIRTUIN-5, MITOCHONDRIAL-RELATED"/>
    <property type="match status" value="1"/>
</dbReference>
<dbReference type="GO" id="GO:0070403">
    <property type="term" value="F:NAD+ binding"/>
    <property type="evidence" value="ECO:0007669"/>
    <property type="project" value="InterPro"/>
</dbReference>
<feature type="domain" description="Deacetylase sirtuin-type" evidence="3">
    <location>
        <begin position="5"/>
        <end position="277"/>
    </location>
</feature>
<dbReference type="AlphaFoldDB" id="A0A382L0Z3"/>
<evidence type="ECO:0000256" key="1">
    <source>
        <dbReference type="ARBA" id="ARBA00022679"/>
    </source>
</evidence>
<dbReference type="Gene3D" id="3.30.1600.10">
    <property type="entry name" value="SIR2/SIRT2 'Small Domain"/>
    <property type="match status" value="1"/>
</dbReference>
<organism evidence="4">
    <name type="scientific">marine metagenome</name>
    <dbReference type="NCBI Taxonomy" id="408172"/>
    <lineage>
        <taxon>unclassified sequences</taxon>
        <taxon>metagenomes</taxon>
        <taxon>ecological metagenomes</taxon>
    </lineage>
</organism>
<evidence type="ECO:0000256" key="2">
    <source>
        <dbReference type="ARBA" id="ARBA00023027"/>
    </source>
</evidence>